<organism evidence="5 6">
    <name type="scientific">Polychaeton citri CBS 116435</name>
    <dbReference type="NCBI Taxonomy" id="1314669"/>
    <lineage>
        <taxon>Eukaryota</taxon>
        <taxon>Fungi</taxon>
        <taxon>Dikarya</taxon>
        <taxon>Ascomycota</taxon>
        <taxon>Pezizomycotina</taxon>
        <taxon>Dothideomycetes</taxon>
        <taxon>Dothideomycetidae</taxon>
        <taxon>Capnodiales</taxon>
        <taxon>Capnodiaceae</taxon>
        <taxon>Polychaeton</taxon>
    </lineage>
</organism>
<dbReference type="Proteomes" id="UP000799441">
    <property type="component" value="Unassembled WGS sequence"/>
</dbReference>
<dbReference type="PANTHER" id="PTHR11360:SF315">
    <property type="entry name" value="TRANSPORTER MCH2-RELATED"/>
    <property type="match status" value="1"/>
</dbReference>
<dbReference type="GO" id="GO:0022857">
    <property type="term" value="F:transmembrane transporter activity"/>
    <property type="evidence" value="ECO:0007669"/>
    <property type="project" value="InterPro"/>
</dbReference>
<dbReference type="OrthoDB" id="6499973at2759"/>
<dbReference type="InterPro" id="IPR011701">
    <property type="entry name" value="MFS"/>
</dbReference>
<sequence length="429" mass="46452">MNEGHNSCQDVLENDFRPVEPPPDGGYGWICCLAVGIINAFTWGVAASYGVYLSHYLATDYFPGANSLDYAFVGGLQFGGAMLVSPLCTILTRELGRRVVMLTGSLLMAVAYIAASFTGEIWQLYLSQGLLVGIGMGALFVPSVQVLPQWFLKRRSLAGGLASSGSGFGGLAFSLGTNAMIEQLSLAWALRITGLITLVANVIGALLIRDRNAIVKPPQLGFATHLLKQYECFLLMSWAFINLLGYMVILYSISSYATQVVGLSQSEASILTAVLNLGTAMGRPCIGFASDIFGRIQTAAVLTLTCGLSVFAIWVPANSFDVLIFFSLLSGAILGVFWMTIGPLCAEVAGLKEVPSFLSLQWLTAVLPTTFSEAIALVLRRPSSTRWAYFYPQIFAGLAYLVASSFLFELWRVRKRKARIVRSPDEFST</sequence>
<dbReference type="AlphaFoldDB" id="A0A9P4QEL6"/>
<feature type="transmembrane region" description="Helical" evidence="3">
    <location>
        <begin position="70"/>
        <end position="92"/>
    </location>
</feature>
<name>A0A9P4QEL6_9PEZI</name>
<feature type="transmembrane region" description="Helical" evidence="3">
    <location>
        <begin position="230"/>
        <end position="253"/>
    </location>
</feature>
<keyword evidence="3" id="KW-0472">Membrane</keyword>
<dbReference type="InterPro" id="IPR036259">
    <property type="entry name" value="MFS_trans_sf"/>
</dbReference>
<evidence type="ECO:0000313" key="5">
    <source>
        <dbReference type="EMBL" id="KAF2724223.1"/>
    </source>
</evidence>
<gene>
    <name evidence="5" type="ORF">K431DRAFT_154439</name>
</gene>
<dbReference type="SUPFAM" id="SSF103473">
    <property type="entry name" value="MFS general substrate transporter"/>
    <property type="match status" value="1"/>
</dbReference>
<proteinExistence type="inferred from homology"/>
<dbReference type="InterPro" id="IPR020846">
    <property type="entry name" value="MFS_dom"/>
</dbReference>
<evidence type="ECO:0000259" key="4">
    <source>
        <dbReference type="PROSITE" id="PS50850"/>
    </source>
</evidence>
<feature type="transmembrane region" description="Helical" evidence="3">
    <location>
        <begin position="156"/>
        <end position="176"/>
    </location>
</feature>
<evidence type="ECO:0000256" key="3">
    <source>
        <dbReference type="SAM" id="Phobius"/>
    </source>
</evidence>
<protein>
    <submittedName>
        <fullName evidence="5">MFS transporter, MCP family, solute carrier family 16, member 6</fullName>
    </submittedName>
</protein>
<dbReference type="GO" id="GO:0016020">
    <property type="term" value="C:membrane"/>
    <property type="evidence" value="ECO:0007669"/>
    <property type="project" value="UniProtKB-SubCell"/>
</dbReference>
<evidence type="ECO:0000313" key="6">
    <source>
        <dbReference type="Proteomes" id="UP000799441"/>
    </source>
</evidence>
<accession>A0A9P4QEL6</accession>
<keyword evidence="3" id="KW-0812">Transmembrane</keyword>
<evidence type="ECO:0000256" key="1">
    <source>
        <dbReference type="ARBA" id="ARBA00004141"/>
    </source>
</evidence>
<feature type="domain" description="Major facilitator superfamily (MFS) profile" evidence="4">
    <location>
        <begin position="32"/>
        <end position="417"/>
    </location>
</feature>
<dbReference type="EMBL" id="MU003772">
    <property type="protein sequence ID" value="KAF2724223.1"/>
    <property type="molecule type" value="Genomic_DNA"/>
</dbReference>
<keyword evidence="3" id="KW-1133">Transmembrane helix</keyword>
<comment type="similarity">
    <text evidence="2">Belongs to the major facilitator superfamily. Monocarboxylate porter (TC 2.A.1.13) family.</text>
</comment>
<keyword evidence="6" id="KW-1185">Reference proteome</keyword>
<evidence type="ECO:0000256" key="2">
    <source>
        <dbReference type="ARBA" id="ARBA00006727"/>
    </source>
</evidence>
<dbReference type="PROSITE" id="PS50850">
    <property type="entry name" value="MFS"/>
    <property type="match status" value="1"/>
</dbReference>
<reference evidence="5" key="1">
    <citation type="journal article" date="2020" name="Stud. Mycol.">
        <title>101 Dothideomycetes genomes: a test case for predicting lifestyles and emergence of pathogens.</title>
        <authorList>
            <person name="Haridas S."/>
            <person name="Albert R."/>
            <person name="Binder M."/>
            <person name="Bloem J."/>
            <person name="Labutti K."/>
            <person name="Salamov A."/>
            <person name="Andreopoulos B."/>
            <person name="Baker S."/>
            <person name="Barry K."/>
            <person name="Bills G."/>
            <person name="Bluhm B."/>
            <person name="Cannon C."/>
            <person name="Castanera R."/>
            <person name="Culley D."/>
            <person name="Daum C."/>
            <person name="Ezra D."/>
            <person name="Gonzalez J."/>
            <person name="Henrissat B."/>
            <person name="Kuo A."/>
            <person name="Liang C."/>
            <person name="Lipzen A."/>
            <person name="Lutzoni F."/>
            <person name="Magnuson J."/>
            <person name="Mondo S."/>
            <person name="Nolan M."/>
            <person name="Ohm R."/>
            <person name="Pangilinan J."/>
            <person name="Park H.-J."/>
            <person name="Ramirez L."/>
            <person name="Alfaro M."/>
            <person name="Sun H."/>
            <person name="Tritt A."/>
            <person name="Yoshinaga Y."/>
            <person name="Zwiers L.-H."/>
            <person name="Turgeon B."/>
            <person name="Goodwin S."/>
            <person name="Spatafora J."/>
            <person name="Crous P."/>
            <person name="Grigoriev I."/>
        </authorList>
    </citation>
    <scope>NUCLEOTIDE SEQUENCE</scope>
    <source>
        <strain evidence="5">CBS 116435</strain>
    </source>
</reference>
<feature type="transmembrane region" description="Helical" evidence="3">
    <location>
        <begin position="323"/>
        <end position="345"/>
    </location>
</feature>
<comment type="subcellular location">
    <subcellularLocation>
        <location evidence="1">Membrane</location>
        <topology evidence="1">Multi-pass membrane protein</topology>
    </subcellularLocation>
</comment>
<dbReference type="Pfam" id="PF07690">
    <property type="entry name" value="MFS_1"/>
    <property type="match status" value="2"/>
</dbReference>
<feature type="transmembrane region" description="Helical" evidence="3">
    <location>
        <begin position="99"/>
        <end position="118"/>
    </location>
</feature>
<feature type="transmembrane region" description="Helical" evidence="3">
    <location>
        <begin position="188"/>
        <end position="209"/>
    </location>
</feature>
<dbReference type="PANTHER" id="PTHR11360">
    <property type="entry name" value="MONOCARBOXYLATE TRANSPORTER"/>
    <property type="match status" value="1"/>
</dbReference>
<feature type="transmembrane region" description="Helical" evidence="3">
    <location>
        <begin position="298"/>
        <end position="317"/>
    </location>
</feature>
<feature type="transmembrane region" description="Helical" evidence="3">
    <location>
        <begin position="390"/>
        <end position="411"/>
    </location>
</feature>
<feature type="transmembrane region" description="Helical" evidence="3">
    <location>
        <begin position="124"/>
        <end position="144"/>
    </location>
</feature>
<comment type="caution">
    <text evidence="5">The sequence shown here is derived from an EMBL/GenBank/DDBJ whole genome shotgun (WGS) entry which is preliminary data.</text>
</comment>
<feature type="transmembrane region" description="Helical" evidence="3">
    <location>
        <begin position="27"/>
        <end position="50"/>
    </location>
</feature>
<dbReference type="Gene3D" id="1.20.1250.20">
    <property type="entry name" value="MFS general substrate transporter like domains"/>
    <property type="match status" value="2"/>
</dbReference>
<dbReference type="InterPro" id="IPR050327">
    <property type="entry name" value="Proton-linked_MCT"/>
</dbReference>